<name>G9E631_MPSP1</name>
<reference evidence="1 2" key="1">
    <citation type="submission" date="2010-12" db="EMBL/GenBank/DDBJ databases">
        <title>The Genome Sequence of Micromonas pusilla virus SP1.</title>
        <authorList>
            <consortium name="The Broad Institute Genome Sequencing Platform"/>
            <person name="Henn M.R."/>
            <person name="Suttle C."/>
            <person name="Winget D."/>
            <person name="Chan A."/>
            <person name="Levin J."/>
            <person name="Malboeuf C."/>
            <person name="Casali M."/>
            <person name="Russ C."/>
            <person name="Lennon N."/>
            <person name="Chapman S.B."/>
            <person name="Erlich R."/>
            <person name="Young S.K."/>
            <person name="Yandava C."/>
            <person name="Zeng Q."/>
            <person name="Alvarado L."/>
            <person name="Anderson S."/>
            <person name="Berlin A."/>
            <person name="Chen Z."/>
            <person name="Freedman E."/>
            <person name="Gellesch M."/>
            <person name="Goldberg J."/>
            <person name="Green L."/>
            <person name="Griggs A."/>
            <person name="Gujja S."/>
            <person name="Heilman E.R."/>
            <person name="Heiman D."/>
            <person name="Hollinger A."/>
            <person name="Howarth C."/>
            <person name="Larson L."/>
            <person name="Mehta T."/>
            <person name="Pearson M."/>
            <person name="Roberts A."/>
            <person name="Ryan E."/>
            <person name="Saif S."/>
            <person name="Shea T."/>
            <person name="Shenoy N."/>
            <person name="Sisk P."/>
            <person name="Stolte C."/>
            <person name="Sykes S."/>
            <person name="White J."/>
            <person name="Haas B."/>
            <person name="Nusbaum C."/>
            <person name="Birren B."/>
        </authorList>
    </citation>
    <scope>NUCLEOTIDE SEQUENCE [LARGE SCALE GENOMIC DNA]</scope>
    <source>
        <strain evidence="1 2">SP1</strain>
    </source>
</reference>
<protein>
    <submittedName>
        <fullName evidence="1">Uncharacterized protein</fullName>
    </submittedName>
</protein>
<evidence type="ECO:0000313" key="2">
    <source>
        <dbReference type="Proteomes" id="UP000232710"/>
    </source>
</evidence>
<dbReference type="GO" id="GO:0051276">
    <property type="term" value="P:chromosome organization"/>
    <property type="evidence" value="ECO:0007669"/>
    <property type="project" value="InterPro"/>
</dbReference>
<dbReference type="EMBL" id="JF974320">
    <property type="protein sequence ID" value="AET84858.1"/>
    <property type="molecule type" value="Genomic_DNA"/>
</dbReference>
<keyword evidence="2" id="KW-1185">Reference proteome</keyword>
<proteinExistence type="predicted"/>
<accession>G9E631</accession>
<dbReference type="GO" id="GO:0003677">
    <property type="term" value="F:DNA binding"/>
    <property type="evidence" value="ECO:0007669"/>
    <property type="project" value="InterPro"/>
</dbReference>
<organism evidence="1 2">
    <name type="scientific">Micromonas pusilla virus SP1</name>
    <name type="common">MpV-SP1</name>
    <dbReference type="NCBI Taxonomy" id="373996"/>
    <lineage>
        <taxon>Viruses</taxon>
        <taxon>Varidnaviria</taxon>
        <taxon>Bamfordvirae</taxon>
        <taxon>Nucleocytoviricota</taxon>
        <taxon>Megaviricetes</taxon>
        <taxon>Algavirales</taxon>
        <taxon>Phycodnaviridae</taxon>
        <taxon>Prasinovirus</taxon>
        <taxon>Prasinovirus micromonas</taxon>
    </lineage>
</organism>
<dbReference type="Pfam" id="PF19060">
    <property type="entry name" value="DVNP"/>
    <property type="match status" value="1"/>
</dbReference>
<dbReference type="Proteomes" id="UP000232710">
    <property type="component" value="Segment"/>
</dbReference>
<sequence length="82" mass="9025">MIGSRAEVFHGNADMTAGGLEKKDLKMKDGRIVSKAASEAALKRMKDEGKKAMVKVFKPAKKGFKLQPKEGTVAYKKLIKKM</sequence>
<organismHost>
    <name type="scientific">Micromonas pusilla</name>
    <name type="common">Picoplanktonic green alga</name>
    <name type="synonym">Chromulina pusilla</name>
    <dbReference type="NCBI Taxonomy" id="38833"/>
</organismHost>
<evidence type="ECO:0000313" key="1">
    <source>
        <dbReference type="EMBL" id="AET84858.1"/>
    </source>
</evidence>
<gene>
    <name evidence="1" type="ORF">MPXG_00060</name>
</gene>
<dbReference type="InterPro" id="IPR043928">
    <property type="entry name" value="DNVP"/>
</dbReference>